<dbReference type="VEuPathDB" id="TriTrypDB:LtaPh_2509500"/>
<feature type="transmembrane region" description="Helical" evidence="1">
    <location>
        <begin position="7"/>
        <end position="28"/>
    </location>
</feature>
<organism evidence="2 3">
    <name type="scientific">Leishmania tarentolae</name>
    <name type="common">Sauroleishmania tarentolae</name>
    <dbReference type="NCBI Taxonomy" id="5689"/>
    <lineage>
        <taxon>Eukaryota</taxon>
        <taxon>Discoba</taxon>
        <taxon>Euglenozoa</taxon>
        <taxon>Kinetoplastea</taxon>
        <taxon>Metakinetoplastina</taxon>
        <taxon>Trypanosomatida</taxon>
        <taxon>Trypanosomatidae</taxon>
        <taxon>Leishmaniinae</taxon>
        <taxon>Leishmania</taxon>
        <taxon>lizard Leishmania</taxon>
    </lineage>
</organism>
<feature type="transmembrane region" description="Helical" evidence="1">
    <location>
        <begin position="67"/>
        <end position="87"/>
    </location>
</feature>
<sequence>MTGSKALCRVCLMTYSTLVVVLTAVYLWSKWGVHRSFFEVLEETKRHNDNSADVNGVAFAESGCAEYALVALSHALHLICLMLFLFGSKSGVKMVLGSALLCMCAVMYIFVYGCMTLQGGPVPQGSYNPSKATAAHQRKQKGSQAYQVKVNYTDSPVAVAGTAASPGNGERQELSCAAAEKVSGESGTCGMASAHTGERISYVELGWVVLETLVDVLAIFIVGPDSPTGITSARLHPDGTPMYSGVPFAEVHRFSLLMLNCIGFALSMWGVTLFDVSPALTSAAGGGGGGRGRGGFDNGARAAGRKAIASATLANPVAGAGKLSAAAVEAKKCQ</sequence>
<feature type="transmembrane region" description="Helical" evidence="1">
    <location>
        <begin position="94"/>
        <end position="113"/>
    </location>
</feature>
<name>A0A640KJF0_LEITA</name>
<dbReference type="AlphaFoldDB" id="A0A640KJF0"/>
<dbReference type="Proteomes" id="UP000419144">
    <property type="component" value="Unassembled WGS sequence"/>
</dbReference>
<dbReference type="EMBL" id="BLBS01000034">
    <property type="protein sequence ID" value="GET89184.1"/>
    <property type="molecule type" value="Genomic_DNA"/>
</dbReference>
<evidence type="ECO:0000313" key="2">
    <source>
        <dbReference type="EMBL" id="GET89184.1"/>
    </source>
</evidence>
<keyword evidence="3" id="KW-1185">Reference proteome</keyword>
<evidence type="ECO:0000313" key="3">
    <source>
        <dbReference type="Proteomes" id="UP000419144"/>
    </source>
</evidence>
<dbReference type="OrthoDB" id="266212at2759"/>
<keyword evidence="1" id="KW-0812">Transmembrane</keyword>
<gene>
    <name evidence="2" type="ORF">LtaPh_2509500</name>
</gene>
<keyword evidence="1" id="KW-1133">Transmembrane helix</keyword>
<accession>A0A640KJF0</accession>
<reference evidence="2" key="1">
    <citation type="submission" date="2019-11" db="EMBL/GenBank/DDBJ databases">
        <title>Leishmania tarentolae CDS.</title>
        <authorList>
            <person name="Goto Y."/>
            <person name="Yamagishi J."/>
        </authorList>
    </citation>
    <scope>NUCLEOTIDE SEQUENCE [LARGE SCALE GENOMIC DNA]</scope>
    <source>
        <strain evidence="2">Parrot Tar II</strain>
    </source>
</reference>
<protein>
    <submittedName>
        <fullName evidence="2">Uncharacterized protein</fullName>
    </submittedName>
</protein>
<evidence type="ECO:0000256" key="1">
    <source>
        <dbReference type="SAM" id="Phobius"/>
    </source>
</evidence>
<keyword evidence="1" id="KW-0472">Membrane</keyword>
<proteinExistence type="predicted"/>
<comment type="caution">
    <text evidence="2">The sequence shown here is derived from an EMBL/GenBank/DDBJ whole genome shotgun (WGS) entry which is preliminary data.</text>
</comment>